<feature type="region of interest" description="Disordered" evidence="1">
    <location>
        <begin position="42"/>
        <end position="94"/>
    </location>
</feature>
<name>A0A0K8MHK8_9LACO</name>
<proteinExistence type="predicted"/>
<dbReference type="EMBL" id="DF968005">
    <property type="protein sequence ID" value="GAP00032.1"/>
    <property type="molecule type" value="Genomic_DNA"/>
</dbReference>
<keyword evidence="3" id="KW-1185">Reference proteome</keyword>
<evidence type="ECO:0000313" key="2">
    <source>
        <dbReference type="EMBL" id="GAP00032.1"/>
    </source>
</evidence>
<organism evidence="2 3">
    <name type="scientific">Fructobacillus ficulneus</name>
    <dbReference type="NCBI Taxonomy" id="157463"/>
    <lineage>
        <taxon>Bacteria</taxon>
        <taxon>Bacillati</taxon>
        <taxon>Bacillota</taxon>
        <taxon>Bacilli</taxon>
        <taxon>Lactobacillales</taxon>
        <taxon>Lactobacillaceae</taxon>
        <taxon>Fructobacillus</taxon>
    </lineage>
</organism>
<evidence type="ECO:0000256" key="1">
    <source>
        <dbReference type="SAM" id="MobiDB-lite"/>
    </source>
</evidence>
<accession>A0A0K8MHK8</accession>
<evidence type="ECO:0000313" key="3">
    <source>
        <dbReference type="Proteomes" id="UP000253891"/>
    </source>
</evidence>
<sequence>MENKELKRSNKPLPKHHHWVLILTLIVLFVALSTGAYALGKSGKNTVSSNKSSHQISTQKSANAISQSSSLSDSQSSSLSDYADNSSSTSQLPTITKNETDYGFKVLPYDMQHGQVDYGLSERTTTTIKNIQAYIGHSSNVIPMTSGTINPPSYSGGGLYPDGVQFWHTQLTIDGTKQNVVAAYARQGFFQIFTAEPTDKNYCFTYNGTANFIGSADLDSAAQDTNTTHYYDTDFSS</sequence>
<dbReference type="OrthoDB" id="9929031at2"/>
<gene>
    <name evidence="2" type="ORF">FFIC_280360</name>
</gene>
<protein>
    <submittedName>
        <fullName evidence="2">Uncharacterized protein</fullName>
    </submittedName>
</protein>
<feature type="compositionally biased region" description="Polar residues" evidence="1">
    <location>
        <begin position="43"/>
        <end position="60"/>
    </location>
</feature>
<dbReference type="RefSeq" id="WP_061993387.1">
    <property type="nucleotide sequence ID" value="NZ_DF968005.1"/>
</dbReference>
<dbReference type="AlphaFoldDB" id="A0A0K8MHK8"/>
<dbReference type="Proteomes" id="UP000253891">
    <property type="component" value="Unassembled WGS sequence"/>
</dbReference>
<reference evidence="2 3" key="1">
    <citation type="journal article" date="2015" name="BMC Genomics">
        <title>Comparative genomics of Fructobacillus spp. and Leuconostoc spp. reveals niche-specific evolution of Fructobacillus spp.</title>
        <authorList>
            <person name="Endo A."/>
            <person name="Tanizawa Y."/>
            <person name="Tanaka N."/>
            <person name="Maeno S."/>
            <person name="Kumar H."/>
            <person name="Shiwa Y."/>
            <person name="Okada S."/>
            <person name="Yoshikawa H."/>
            <person name="Dicks L."/>
            <person name="Nakagawa J."/>
            <person name="Arita M."/>
        </authorList>
    </citation>
    <scope>NUCLEOTIDE SEQUENCE [LARGE SCALE GENOMIC DNA]</scope>
    <source>
        <strain evidence="2 3">JCM 12225</strain>
    </source>
</reference>
<feature type="compositionally biased region" description="Low complexity" evidence="1">
    <location>
        <begin position="61"/>
        <end position="91"/>
    </location>
</feature>